<keyword evidence="1" id="KW-0479">Metal-binding</keyword>
<dbReference type="InterPro" id="IPR007527">
    <property type="entry name" value="Znf_SWIM"/>
</dbReference>
<dbReference type="OMA" id="QYEAFAF"/>
<dbReference type="Proteomes" id="UP000642919">
    <property type="component" value="Unassembled WGS sequence"/>
</dbReference>
<organism evidence="3 4">
    <name type="scientific">Halobacterium salinarum</name>
    <name type="common">Halobacterium halobium</name>
    <dbReference type="NCBI Taxonomy" id="2242"/>
    <lineage>
        <taxon>Archaea</taxon>
        <taxon>Methanobacteriati</taxon>
        <taxon>Methanobacteriota</taxon>
        <taxon>Stenosarchaea group</taxon>
        <taxon>Halobacteria</taxon>
        <taxon>Halobacteriales</taxon>
        <taxon>Halobacteriaceae</taxon>
        <taxon>Halobacterium</taxon>
    </lineage>
</organism>
<keyword evidence="1" id="KW-0862">Zinc</keyword>
<dbReference type="GeneID" id="68693790"/>
<comment type="caution">
    <text evidence="3">The sequence shown here is derived from an EMBL/GenBank/DDBJ whole genome shotgun (WGS) entry which is preliminary data.</text>
</comment>
<evidence type="ECO:0000259" key="2">
    <source>
        <dbReference type="PROSITE" id="PS50966"/>
    </source>
</evidence>
<reference evidence="3" key="1">
    <citation type="submission" date="2020-08" db="EMBL/GenBank/DDBJ databases">
        <title>Genomic Encyclopedia of Type Strains, Phase IV (KMG-IV): sequencing the most valuable type-strain genomes for metagenomic binning, comparative biology and taxonomic classification.</title>
        <authorList>
            <person name="Goeker M."/>
        </authorList>
    </citation>
    <scope>NUCLEOTIDE SEQUENCE</scope>
    <source>
        <strain evidence="3">DSM 669</strain>
    </source>
</reference>
<evidence type="ECO:0000313" key="4">
    <source>
        <dbReference type="Proteomes" id="UP000642919"/>
    </source>
</evidence>
<accession>A0A841HBJ0</accession>
<name>A0A841HBJ0_HALSI</name>
<evidence type="ECO:0000313" key="3">
    <source>
        <dbReference type="EMBL" id="MBB6090086.1"/>
    </source>
</evidence>
<evidence type="ECO:0000256" key="1">
    <source>
        <dbReference type="PROSITE-ProRule" id="PRU00325"/>
    </source>
</evidence>
<dbReference type="RefSeq" id="WP_010902700.1">
    <property type="nucleotide sequence ID" value="NZ_JACHGX010000004.1"/>
</dbReference>
<dbReference type="GO" id="GO:0008270">
    <property type="term" value="F:zinc ion binding"/>
    <property type="evidence" value="ECO:0007669"/>
    <property type="project" value="UniProtKB-KW"/>
</dbReference>
<sequence>MTDNNSAADKSIVNELNFGAKTSKRAGWEAWEFSIEAPHLVRVTNASYGFEKEDHSYLVGVKDRDGDLIPAECECPADKYNEEYDCKHKVALATIGGPVILQAAADCPTPTVDSGETTTQTLEELRADGGAISDRTVEESPPLNEAKPDECACGDLCDDFPCFECVRTGEKELPK</sequence>
<dbReference type="Pfam" id="PF04434">
    <property type="entry name" value="SWIM"/>
    <property type="match status" value="1"/>
</dbReference>
<protein>
    <recommendedName>
        <fullName evidence="2">SWIM-type domain-containing protein</fullName>
    </recommendedName>
</protein>
<gene>
    <name evidence="3" type="ORF">HNR49_001459</name>
</gene>
<feature type="domain" description="SWIM-type" evidence="2">
    <location>
        <begin position="57"/>
        <end position="97"/>
    </location>
</feature>
<proteinExistence type="predicted"/>
<keyword evidence="1" id="KW-0863">Zinc-finger</keyword>
<dbReference type="PROSITE" id="PS50966">
    <property type="entry name" value="ZF_SWIM"/>
    <property type="match status" value="1"/>
</dbReference>
<dbReference type="EMBL" id="JACHGX010000004">
    <property type="protein sequence ID" value="MBB6090086.1"/>
    <property type="molecule type" value="Genomic_DNA"/>
</dbReference>
<dbReference type="AlphaFoldDB" id="A0A841HBJ0"/>